<evidence type="ECO:0000313" key="3">
    <source>
        <dbReference type="RefSeq" id="XP_070466885.1"/>
    </source>
</evidence>
<feature type="region of interest" description="Disordered" evidence="1">
    <location>
        <begin position="653"/>
        <end position="692"/>
    </location>
</feature>
<feature type="region of interest" description="Disordered" evidence="1">
    <location>
        <begin position="182"/>
        <end position="235"/>
    </location>
</feature>
<name>A0ABM4NPL7_EQUPR</name>
<evidence type="ECO:0000256" key="1">
    <source>
        <dbReference type="SAM" id="MobiDB-lite"/>
    </source>
</evidence>
<dbReference type="PANTHER" id="PTHR38493">
    <property type="entry name" value="CHROMOSOME 1 OPEN READING FRAME 167"/>
    <property type="match status" value="1"/>
</dbReference>
<feature type="compositionally biased region" description="Basic and acidic residues" evidence="1">
    <location>
        <begin position="1"/>
        <end position="13"/>
    </location>
</feature>
<evidence type="ECO:0000313" key="2">
    <source>
        <dbReference type="Proteomes" id="UP001652662"/>
    </source>
</evidence>
<protein>
    <submittedName>
        <fullName evidence="3">Uncharacterized protein C1orf167 homolog isoform X1</fullName>
    </submittedName>
</protein>
<dbReference type="RefSeq" id="XP_070466885.1">
    <property type="nucleotide sequence ID" value="XM_070610784.1"/>
</dbReference>
<feature type="region of interest" description="Disordered" evidence="1">
    <location>
        <begin position="1223"/>
        <end position="1242"/>
    </location>
</feature>
<dbReference type="Proteomes" id="UP001652662">
    <property type="component" value="Chromosome 2"/>
</dbReference>
<feature type="region of interest" description="Disordered" evidence="1">
    <location>
        <begin position="713"/>
        <end position="733"/>
    </location>
</feature>
<dbReference type="PANTHER" id="PTHR38493:SF1">
    <property type="entry name" value="SFI1 SPINDLE BODY DOMAIN-CONTAINING PROTEIN"/>
    <property type="match status" value="1"/>
</dbReference>
<keyword evidence="2" id="KW-1185">Reference proteome</keyword>
<feature type="compositionally biased region" description="Low complexity" evidence="1">
    <location>
        <begin position="206"/>
        <end position="224"/>
    </location>
</feature>
<feature type="compositionally biased region" description="Low complexity" evidence="1">
    <location>
        <begin position="35"/>
        <end position="47"/>
    </location>
</feature>
<proteinExistence type="predicted"/>
<feature type="compositionally biased region" description="Polar residues" evidence="1">
    <location>
        <begin position="48"/>
        <end position="58"/>
    </location>
</feature>
<feature type="region of interest" description="Disordered" evidence="1">
    <location>
        <begin position="339"/>
        <end position="388"/>
    </location>
</feature>
<sequence>MELRPDTSHKENVAPRPATPTRPGKRLSGSGSEVAGPQAPPALIAAPITSSFKQGTRQSSLAPLSSASTSTAEQRRLRKSLGVGLGSGHGQWVPMCQAKRGGPAATPSPGAVLCQEPCRVQTNLASPSPGLGLALKDTTGQLINSGFWQQSNLQRLARRPQRRAPRFAVQQSNLSMKEATLAECGSHTSPQSEPQESVWPHMMPQAGSLPRGPLAPPSSSLRPSQPLATDTRCPDFRPAADYAPLGGHTRPGPRSWCGLGSWTSRLMGEPLTLEDLAVPTQSQPWAPPKAAVHQLLASVQHLEHKAAGLRCRASREPLGPVWQEPWTSDGQALPACLQPSQAVPASWDKRKKFPPGLRETEDSPETPGVRAGLSDSQAGSKPASPETTVGMLTGDVLDPEQGVLPAHPLRRGGNCSPGTVFGSGQRGDPLLPRGAGSREPGLCSSAFSHAARGVLPGWEGGEGAPQEQVSRKEERMAPCPPGAAPARSGLQVEAGGVWEWELGGSGRPAASSQEFSLQAGCHYPVTPPSPERAALAGRLRRGCPVLLLLGLRAVSCPLISKNKARSTVSLASETARWRLLSRCFRAWQHVVQTRRAVVAALALGRRQLLRRGLRALRWALWLREAQLEVAWGRHTQALLARSFRKWRNLTWQQKQGQPHVQAGPGPPSSGEGQGQGPVGRKPVLDHAGGGSSFLQGMRRRMLQRILRRWRLRAWGPGTPSGSTRTPSAPEPLGGIPGWEASLGCSTQGSSLEEASRAPALLESLGGSLPWAAGRQQGRCQQPRGAVRWHQSPLQRRILLGWSRWAAAQGAQRELAVRWAWARSCRATLGLWRRRLAQWQEAEQWARERGRRRVREALCRWRSRWQRQQFLHQKYQRWVQVHLQGLRRAVFQGWQQATARRRHMVAEPEQLLLQSHFQAWCGVVRDTGVLQAKCRAFQDGLRRRALRAAFVTWQESRVAAAWAQEQRVTRASIAQWRRCAQGGRADRQLRKAQAHQAFTSWRVALDQRREARQQAEEGARAQAWVALCWTLWVRESRLHRLSRAHAARKLSARVLEAWARSAAQGRVQRATISQFQQAGPRHLLRTHWAQWQTALLRVRLEPPSRAREASTAHPRPRSDLRHWPSLASRGCLLVVIDAAAPWQQTHSCSPQATGPMLPGSTQHHSLCRQSKPREMAWAQSKETCPWGHMSEVQGDREPPLCHSFQLWLHWPGHSSWTPNRLPTGPGGGCSSETGTLKGKGEADNQRRLGRKYLQRWQLEALLRRLQGTQQARRLAVTWQRWVDAQGAEQLARTLLLQWHLRWAWRTWRRWVLRLRVAQRLQQQGDGWVLSQAFEKWQQHLAARDLMRGATGSLRPLSKPAIRSPGSRLEAAQAPECAGLGAEQGAQLQL</sequence>
<feature type="region of interest" description="Disordered" evidence="1">
    <location>
        <begin position="456"/>
        <end position="488"/>
    </location>
</feature>
<accession>A0ABM4NPL7</accession>
<gene>
    <name evidence="3" type="primary">C2H1orf167</name>
</gene>
<organism evidence="2 3">
    <name type="scientific">Equus przewalskii</name>
    <name type="common">Przewalski's horse</name>
    <name type="synonym">Equus caballus przewalskii</name>
    <dbReference type="NCBI Taxonomy" id="9798"/>
    <lineage>
        <taxon>Eukaryota</taxon>
        <taxon>Metazoa</taxon>
        <taxon>Chordata</taxon>
        <taxon>Craniata</taxon>
        <taxon>Vertebrata</taxon>
        <taxon>Euteleostomi</taxon>
        <taxon>Mammalia</taxon>
        <taxon>Eutheria</taxon>
        <taxon>Laurasiatheria</taxon>
        <taxon>Perissodactyla</taxon>
        <taxon>Equidae</taxon>
        <taxon>Equus</taxon>
    </lineage>
</organism>
<dbReference type="Pfam" id="PF15736">
    <property type="entry name" value="DUF4684"/>
    <property type="match status" value="2"/>
</dbReference>
<dbReference type="GeneID" id="103552193"/>
<dbReference type="InterPro" id="IPR031473">
    <property type="entry name" value="DUF4684"/>
</dbReference>
<reference evidence="2" key="1">
    <citation type="submission" date="2025-05" db="UniProtKB">
        <authorList>
            <consortium name="RefSeq"/>
        </authorList>
    </citation>
    <scope>NUCLEOTIDE SEQUENCE [LARGE SCALE GENOMIC DNA]</scope>
</reference>
<feature type="compositionally biased region" description="Low complexity" evidence="1">
    <location>
        <begin position="59"/>
        <end position="72"/>
    </location>
</feature>
<feature type="region of interest" description="Disordered" evidence="1">
    <location>
        <begin position="1"/>
        <end position="76"/>
    </location>
</feature>
<reference evidence="3" key="2">
    <citation type="submission" date="2025-08" db="UniProtKB">
        <authorList>
            <consortium name="RefSeq"/>
        </authorList>
    </citation>
    <scope>IDENTIFICATION</scope>
    <source>
        <tissue evidence="3">Blood</tissue>
    </source>
</reference>
<feature type="compositionally biased region" description="Polar residues" evidence="1">
    <location>
        <begin position="186"/>
        <end position="195"/>
    </location>
</feature>